<feature type="domain" description="CCHC-type" evidence="3">
    <location>
        <begin position="76"/>
        <end position="90"/>
    </location>
</feature>
<dbReference type="GO" id="GO:0003964">
    <property type="term" value="F:RNA-directed DNA polymerase activity"/>
    <property type="evidence" value="ECO:0007669"/>
    <property type="project" value="UniProtKB-KW"/>
</dbReference>
<accession>A0A2U1L2D2</accession>
<keyword evidence="4" id="KW-0695">RNA-directed DNA polymerase</keyword>
<keyword evidence="5" id="KW-1185">Reference proteome</keyword>
<name>A0A2U1L2D2_ARTAN</name>
<dbReference type="GO" id="GO:0003676">
    <property type="term" value="F:nucleic acid binding"/>
    <property type="evidence" value="ECO:0007669"/>
    <property type="project" value="InterPro"/>
</dbReference>
<feature type="region of interest" description="Disordered" evidence="2">
    <location>
        <begin position="21"/>
        <end position="75"/>
    </location>
</feature>
<evidence type="ECO:0000256" key="1">
    <source>
        <dbReference type="PROSITE-ProRule" id="PRU00047"/>
    </source>
</evidence>
<evidence type="ECO:0000256" key="2">
    <source>
        <dbReference type="SAM" id="MobiDB-lite"/>
    </source>
</evidence>
<feature type="compositionally biased region" description="Low complexity" evidence="2">
    <location>
        <begin position="27"/>
        <end position="40"/>
    </location>
</feature>
<dbReference type="PROSITE" id="PS50158">
    <property type="entry name" value="ZF_CCHC"/>
    <property type="match status" value="1"/>
</dbReference>
<dbReference type="OrthoDB" id="1752116at2759"/>
<keyword evidence="4" id="KW-0548">Nucleotidyltransferase</keyword>
<dbReference type="AlphaFoldDB" id="A0A2U1L2D2"/>
<sequence>MGCVQKVTKPSKHLAKYGQLQSLVFTKNKPNKPQQANNKGKGSGKGKQAVTYQQKPKKQNPPSKKKENPNKDLATCHHCNTPGHWKRHCPLFLEELRLNKSKMPGNVASTSDTKSNGSFKGVKLGENNIYTSNLQLADDAKWSIDNVENLSRILRCFNLASALKSNLYKSNMFGMGVSNTETRRLASSLGCQASTRC</sequence>
<protein>
    <submittedName>
        <fullName evidence="4">RNA-directed DNA polymerase, eukaryota, Reverse transcriptase zinc-binding domain protein</fullName>
    </submittedName>
</protein>
<keyword evidence="4" id="KW-0808">Transferase</keyword>
<comment type="caution">
    <text evidence="4">The sequence shown here is derived from an EMBL/GenBank/DDBJ whole genome shotgun (WGS) entry which is preliminary data.</text>
</comment>
<dbReference type="InterPro" id="IPR001878">
    <property type="entry name" value="Znf_CCHC"/>
</dbReference>
<dbReference type="Proteomes" id="UP000245207">
    <property type="component" value="Unassembled WGS sequence"/>
</dbReference>
<dbReference type="SUPFAM" id="SSF57756">
    <property type="entry name" value="Retrovirus zinc finger-like domains"/>
    <property type="match status" value="1"/>
</dbReference>
<dbReference type="InterPro" id="IPR036875">
    <property type="entry name" value="Znf_CCHC_sf"/>
</dbReference>
<reference evidence="4 5" key="1">
    <citation type="journal article" date="2018" name="Mol. Plant">
        <title>The genome of Artemisia annua provides insight into the evolution of Asteraceae family and artemisinin biosynthesis.</title>
        <authorList>
            <person name="Shen Q."/>
            <person name="Zhang L."/>
            <person name="Liao Z."/>
            <person name="Wang S."/>
            <person name="Yan T."/>
            <person name="Shi P."/>
            <person name="Liu M."/>
            <person name="Fu X."/>
            <person name="Pan Q."/>
            <person name="Wang Y."/>
            <person name="Lv Z."/>
            <person name="Lu X."/>
            <person name="Zhang F."/>
            <person name="Jiang W."/>
            <person name="Ma Y."/>
            <person name="Chen M."/>
            <person name="Hao X."/>
            <person name="Li L."/>
            <person name="Tang Y."/>
            <person name="Lv G."/>
            <person name="Zhou Y."/>
            <person name="Sun X."/>
            <person name="Brodelius P.E."/>
            <person name="Rose J.K.C."/>
            <person name="Tang K."/>
        </authorList>
    </citation>
    <scope>NUCLEOTIDE SEQUENCE [LARGE SCALE GENOMIC DNA]</scope>
    <source>
        <strain evidence="5">cv. Huhao1</strain>
        <tissue evidence="4">Leaf</tissue>
    </source>
</reference>
<keyword evidence="1" id="KW-0479">Metal-binding</keyword>
<evidence type="ECO:0000313" key="5">
    <source>
        <dbReference type="Proteomes" id="UP000245207"/>
    </source>
</evidence>
<dbReference type="GO" id="GO:0008270">
    <property type="term" value="F:zinc ion binding"/>
    <property type="evidence" value="ECO:0007669"/>
    <property type="project" value="UniProtKB-KW"/>
</dbReference>
<keyword evidence="1" id="KW-0862">Zinc</keyword>
<dbReference type="EMBL" id="PKPP01012007">
    <property type="protein sequence ID" value="PWA43124.1"/>
    <property type="molecule type" value="Genomic_DNA"/>
</dbReference>
<evidence type="ECO:0000259" key="3">
    <source>
        <dbReference type="PROSITE" id="PS50158"/>
    </source>
</evidence>
<organism evidence="4 5">
    <name type="scientific">Artemisia annua</name>
    <name type="common">Sweet wormwood</name>
    <dbReference type="NCBI Taxonomy" id="35608"/>
    <lineage>
        <taxon>Eukaryota</taxon>
        <taxon>Viridiplantae</taxon>
        <taxon>Streptophyta</taxon>
        <taxon>Embryophyta</taxon>
        <taxon>Tracheophyta</taxon>
        <taxon>Spermatophyta</taxon>
        <taxon>Magnoliopsida</taxon>
        <taxon>eudicotyledons</taxon>
        <taxon>Gunneridae</taxon>
        <taxon>Pentapetalae</taxon>
        <taxon>asterids</taxon>
        <taxon>campanulids</taxon>
        <taxon>Asterales</taxon>
        <taxon>Asteraceae</taxon>
        <taxon>Asteroideae</taxon>
        <taxon>Anthemideae</taxon>
        <taxon>Artemisiinae</taxon>
        <taxon>Artemisia</taxon>
    </lineage>
</organism>
<keyword evidence="1" id="KW-0863">Zinc-finger</keyword>
<gene>
    <name evidence="4" type="ORF">CTI12_AA426640</name>
</gene>
<evidence type="ECO:0000313" key="4">
    <source>
        <dbReference type="EMBL" id="PWA43124.1"/>
    </source>
</evidence>
<proteinExistence type="predicted"/>